<dbReference type="SUPFAM" id="SSF50370">
    <property type="entry name" value="Ricin B-like lectins"/>
    <property type="match status" value="1"/>
</dbReference>
<dbReference type="Proteomes" id="UP000518752">
    <property type="component" value="Unassembled WGS sequence"/>
</dbReference>
<dbReference type="AlphaFoldDB" id="A0A8H5GP15"/>
<reference evidence="1 2" key="1">
    <citation type="journal article" date="2020" name="ISME J.">
        <title>Uncovering the hidden diversity of litter-decomposition mechanisms in mushroom-forming fungi.</title>
        <authorList>
            <person name="Floudas D."/>
            <person name="Bentzer J."/>
            <person name="Ahren D."/>
            <person name="Johansson T."/>
            <person name="Persson P."/>
            <person name="Tunlid A."/>
        </authorList>
    </citation>
    <scope>NUCLEOTIDE SEQUENCE [LARGE SCALE GENOMIC DNA]</scope>
    <source>
        <strain evidence="1 2">CBS 406.79</strain>
    </source>
</reference>
<gene>
    <name evidence="1" type="ORF">D9757_011221</name>
</gene>
<evidence type="ECO:0000313" key="1">
    <source>
        <dbReference type="EMBL" id="KAF5368230.1"/>
    </source>
</evidence>
<protein>
    <submittedName>
        <fullName evidence="1">Uncharacterized protein</fullName>
    </submittedName>
</protein>
<name>A0A8H5GP15_9AGAR</name>
<organism evidence="1 2">
    <name type="scientific">Collybiopsis confluens</name>
    <dbReference type="NCBI Taxonomy" id="2823264"/>
    <lineage>
        <taxon>Eukaryota</taxon>
        <taxon>Fungi</taxon>
        <taxon>Dikarya</taxon>
        <taxon>Basidiomycota</taxon>
        <taxon>Agaricomycotina</taxon>
        <taxon>Agaricomycetes</taxon>
        <taxon>Agaricomycetidae</taxon>
        <taxon>Agaricales</taxon>
        <taxon>Marasmiineae</taxon>
        <taxon>Omphalotaceae</taxon>
        <taxon>Collybiopsis</taxon>
    </lineage>
</organism>
<comment type="caution">
    <text evidence="1">The sequence shown here is derived from an EMBL/GenBank/DDBJ whole genome shotgun (WGS) entry which is preliminary data.</text>
</comment>
<sequence length="351" mass="39932">MNAKTLEKSISMDKRKEEMISDSGYPIPFRLLNRSHVFPDISAPMPGRDVFPLANVCYRIQSKHRSLYLELSDINEEAIVLRPFNENALTQQWLFVPSKGSDSGPYRILNAATENTSSRRFLGFMTRNWDPIFFPPRLIDPDYADVLGLVNSDMPQTWKLDSTEQDPSRTDRVTSANSLDEYVSYLDQVGEWNVFKASRDPEIAPDGWYYLRHVGTFRHLSVSLAPFKRREPSFRLNPEGDAAAFQVKYAGGSTEVRLALLPSSYLTEVGGNLFNASNASNSSLDTLWILERAIDLQPGKHYYICLADDPSRVISEDIVENSDYPVVEKQNGYANHQWEFLETGPSSRKKQ</sequence>
<accession>A0A8H5GP15</accession>
<proteinExistence type="predicted"/>
<evidence type="ECO:0000313" key="2">
    <source>
        <dbReference type="Proteomes" id="UP000518752"/>
    </source>
</evidence>
<dbReference type="InterPro" id="IPR035992">
    <property type="entry name" value="Ricin_B-like_lectins"/>
</dbReference>
<dbReference type="EMBL" id="JAACJN010000135">
    <property type="protein sequence ID" value="KAF5368230.1"/>
    <property type="molecule type" value="Genomic_DNA"/>
</dbReference>
<keyword evidence="2" id="KW-1185">Reference proteome</keyword>
<dbReference type="Gene3D" id="2.80.10.50">
    <property type="match status" value="1"/>
</dbReference>